<dbReference type="PANTHER" id="PTHR45829">
    <property type="entry name" value="MITOCHONDRIAL CARRIER PROTEIN RIM2"/>
    <property type="match status" value="1"/>
</dbReference>
<evidence type="ECO:0000256" key="7">
    <source>
        <dbReference type="ARBA" id="ARBA00022989"/>
    </source>
</evidence>
<protein>
    <submittedName>
        <fullName evidence="13">Uncharacterized protein</fullName>
    </submittedName>
</protein>
<keyword evidence="4 10" id="KW-0812">Transmembrane</keyword>
<dbReference type="InterPro" id="IPR049562">
    <property type="entry name" value="SLC25A33/36-like"/>
</dbReference>
<dbReference type="PROSITE" id="PS50920">
    <property type="entry name" value="SOLCAR"/>
    <property type="match status" value="1"/>
</dbReference>
<evidence type="ECO:0000256" key="11">
    <source>
        <dbReference type="RuleBase" id="RU000488"/>
    </source>
</evidence>
<dbReference type="GO" id="GO:1990519">
    <property type="term" value="P:pyrimidine nucleotide import into mitochondrion"/>
    <property type="evidence" value="ECO:0007669"/>
    <property type="project" value="TreeGrafter"/>
</dbReference>
<dbReference type="InterPro" id="IPR023395">
    <property type="entry name" value="MCP_dom_sf"/>
</dbReference>
<feature type="compositionally biased region" description="Low complexity" evidence="12">
    <location>
        <begin position="106"/>
        <end position="115"/>
    </location>
</feature>
<evidence type="ECO:0000256" key="2">
    <source>
        <dbReference type="ARBA" id="ARBA00006375"/>
    </source>
</evidence>
<keyword evidence="7" id="KW-1133">Transmembrane helix</keyword>
<gene>
    <name evidence="13" type="ORF">PXEA_LOCUS7687</name>
</gene>
<dbReference type="InterPro" id="IPR018108">
    <property type="entry name" value="MCP_transmembrane"/>
</dbReference>
<dbReference type="Pfam" id="PF00153">
    <property type="entry name" value="Mito_carr"/>
    <property type="match status" value="1"/>
</dbReference>
<dbReference type="SUPFAM" id="SSF103506">
    <property type="entry name" value="Mitochondrial carrier"/>
    <property type="match status" value="1"/>
</dbReference>
<feature type="compositionally biased region" description="Polar residues" evidence="12">
    <location>
        <begin position="90"/>
        <end position="105"/>
    </location>
</feature>
<keyword evidence="9 10" id="KW-0472">Membrane</keyword>
<evidence type="ECO:0000256" key="3">
    <source>
        <dbReference type="ARBA" id="ARBA00022448"/>
    </source>
</evidence>
<dbReference type="GO" id="GO:0005743">
    <property type="term" value="C:mitochondrial inner membrane"/>
    <property type="evidence" value="ECO:0007669"/>
    <property type="project" value="UniProtKB-SubCell"/>
</dbReference>
<proteinExistence type="inferred from homology"/>
<feature type="repeat" description="Solcar" evidence="10">
    <location>
        <begin position="1"/>
        <end position="56"/>
    </location>
</feature>
<name>A0A448WKX2_9PLAT</name>
<comment type="similarity">
    <text evidence="2 11">Belongs to the mitochondrial carrier (TC 2.A.29) family.</text>
</comment>
<keyword evidence="5" id="KW-0677">Repeat</keyword>
<keyword evidence="6" id="KW-0999">Mitochondrion inner membrane</keyword>
<dbReference type="AlphaFoldDB" id="A0A448WKX2"/>
<evidence type="ECO:0000256" key="9">
    <source>
        <dbReference type="ARBA" id="ARBA00023136"/>
    </source>
</evidence>
<evidence type="ECO:0000313" key="14">
    <source>
        <dbReference type="Proteomes" id="UP000784294"/>
    </source>
</evidence>
<keyword evidence="14" id="KW-1185">Reference proteome</keyword>
<feature type="region of interest" description="Disordered" evidence="12">
    <location>
        <begin position="74"/>
        <end position="115"/>
    </location>
</feature>
<evidence type="ECO:0000256" key="4">
    <source>
        <dbReference type="ARBA" id="ARBA00022692"/>
    </source>
</evidence>
<evidence type="ECO:0000256" key="10">
    <source>
        <dbReference type="PROSITE-ProRule" id="PRU00282"/>
    </source>
</evidence>
<reference evidence="13" key="1">
    <citation type="submission" date="2018-11" db="EMBL/GenBank/DDBJ databases">
        <authorList>
            <consortium name="Pathogen Informatics"/>
        </authorList>
    </citation>
    <scope>NUCLEOTIDE SEQUENCE</scope>
</reference>
<evidence type="ECO:0000256" key="5">
    <source>
        <dbReference type="ARBA" id="ARBA00022737"/>
    </source>
</evidence>
<evidence type="ECO:0000256" key="6">
    <source>
        <dbReference type="ARBA" id="ARBA00022792"/>
    </source>
</evidence>
<sequence>MHSFRPGQPPVTISQIVRSTWKRDGIRGFYRGLSASYVGSLETALNYMVYENIKARLLWRWRYEEQHQAQYQQRQQYLQSGEDQPPTRVSPGSSLTQTPDSTYEKLSSVSSSDPVSLDDMLVTSASEQEASCSVSASASSGLMGSAGGSKLTASSDMLLCMCASACSKMIAITAAYPHGN</sequence>
<dbReference type="GO" id="GO:0015218">
    <property type="term" value="F:pyrimidine nucleotide transmembrane transporter activity"/>
    <property type="evidence" value="ECO:0007669"/>
    <property type="project" value="InterPro"/>
</dbReference>
<keyword evidence="8" id="KW-0496">Mitochondrion</keyword>
<dbReference type="Proteomes" id="UP000784294">
    <property type="component" value="Unassembled WGS sequence"/>
</dbReference>
<keyword evidence="3 11" id="KW-0813">Transport</keyword>
<evidence type="ECO:0000256" key="8">
    <source>
        <dbReference type="ARBA" id="ARBA00023128"/>
    </source>
</evidence>
<comment type="subcellular location">
    <subcellularLocation>
        <location evidence="1">Mitochondrion inner membrane</location>
        <topology evidence="1">Multi-pass membrane protein</topology>
    </subcellularLocation>
</comment>
<organism evidence="13 14">
    <name type="scientific">Protopolystoma xenopodis</name>
    <dbReference type="NCBI Taxonomy" id="117903"/>
    <lineage>
        <taxon>Eukaryota</taxon>
        <taxon>Metazoa</taxon>
        <taxon>Spiralia</taxon>
        <taxon>Lophotrochozoa</taxon>
        <taxon>Platyhelminthes</taxon>
        <taxon>Monogenea</taxon>
        <taxon>Polyopisthocotylea</taxon>
        <taxon>Polystomatidea</taxon>
        <taxon>Polystomatidae</taxon>
        <taxon>Protopolystoma</taxon>
    </lineage>
</organism>
<evidence type="ECO:0000256" key="1">
    <source>
        <dbReference type="ARBA" id="ARBA00004448"/>
    </source>
</evidence>
<dbReference type="EMBL" id="CAAALY010020510">
    <property type="protein sequence ID" value="VEL14247.1"/>
    <property type="molecule type" value="Genomic_DNA"/>
</dbReference>
<dbReference type="Gene3D" id="1.50.40.10">
    <property type="entry name" value="Mitochondrial carrier domain"/>
    <property type="match status" value="1"/>
</dbReference>
<dbReference type="OrthoDB" id="269120at2759"/>
<evidence type="ECO:0000313" key="13">
    <source>
        <dbReference type="EMBL" id="VEL14247.1"/>
    </source>
</evidence>
<dbReference type="PANTHER" id="PTHR45829:SF4">
    <property type="entry name" value="MITOCHONDRIAL CARRIER PROTEIN RIM2"/>
    <property type="match status" value="1"/>
</dbReference>
<comment type="caution">
    <text evidence="13">The sequence shown here is derived from an EMBL/GenBank/DDBJ whole genome shotgun (WGS) entry which is preliminary data.</text>
</comment>
<accession>A0A448WKX2</accession>
<evidence type="ECO:0000256" key="12">
    <source>
        <dbReference type="SAM" id="MobiDB-lite"/>
    </source>
</evidence>